<evidence type="ECO:0000313" key="1">
    <source>
        <dbReference type="EMBL" id="VFK47368.1"/>
    </source>
</evidence>
<dbReference type="AlphaFoldDB" id="A0A450Z819"/>
<protein>
    <recommendedName>
        <fullName evidence="4">Transposase</fullName>
    </recommendedName>
</protein>
<dbReference type="EMBL" id="CAADFW010000068">
    <property type="protein sequence ID" value="VFK62066.1"/>
    <property type="molecule type" value="Genomic_DNA"/>
</dbReference>
<sequence>MMATVIQNKDYTSRAVLYMAMESSSAKWKRDRDVTSKGRKRHIVVDALDNLT</sequence>
<reference evidence="2" key="1">
    <citation type="submission" date="2019-02" db="EMBL/GenBank/DDBJ databases">
        <authorList>
            <person name="Gruber-Vodicka R. H."/>
            <person name="Seah K. B. B."/>
        </authorList>
    </citation>
    <scope>NUCLEOTIDE SEQUENCE</scope>
    <source>
        <strain evidence="2">BECK_BZ123</strain>
        <strain evidence="1">BECK_BZ125</strain>
        <strain evidence="3">BECK_BZ126</strain>
    </source>
</reference>
<evidence type="ECO:0008006" key="4">
    <source>
        <dbReference type="Google" id="ProtNLM"/>
    </source>
</evidence>
<gene>
    <name evidence="2" type="ORF">BECKTC1821D_GA0114238_10854</name>
    <name evidence="1" type="ORF">BECKTC1821E_GA0114239_10833</name>
    <name evidence="3" type="ORF">BECKTC1821F_GA0114240_10685</name>
</gene>
<evidence type="ECO:0000313" key="3">
    <source>
        <dbReference type="EMBL" id="VFK62066.1"/>
    </source>
</evidence>
<name>A0A450Z819_9GAMM</name>
<dbReference type="EMBL" id="CAADFT010000083">
    <property type="protein sequence ID" value="VFK47368.1"/>
    <property type="molecule type" value="Genomic_DNA"/>
</dbReference>
<proteinExistence type="predicted"/>
<dbReference type="EMBL" id="CAADFS010000085">
    <property type="protein sequence ID" value="VFK49951.1"/>
    <property type="molecule type" value="Genomic_DNA"/>
</dbReference>
<accession>A0A450Z819</accession>
<organism evidence="2">
    <name type="scientific">Candidatus Kentrum sp. TC</name>
    <dbReference type="NCBI Taxonomy" id="2126339"/>
    <lineage>
        <taxon>Bacteria</taxon>
        <taxon>Pseudomonadati</taxon>
        <taxon>Pseudomonadota</taxon>
        <taxon>Gammaproteobacteria</taxon>
        <taxon>Candidatus Kentrum</taxon>
    </lineage>
</organism>
<evidence type="ECO:0000313" key="2">
    <source>
        <dbReference type="EMBL" id="VFK49951.1"/>
    </source>
</evidence>